<name>A0A4U5PBT0_STECR</name>
<evidence type="ECO:0000313" key="2">
    <source>
        <dbReference type="Proteomes" id="UP000298663"/>
    </source>
</evidence>
<keyword evidence="2" id="KW-1185">Reference proteome</keyword>
<dbReference type="Proteomes" id="UP000298663">
    <property type="component" value="Unassembled WGS sequence"/>
</dbReference>
<reference evidence="1 2" key="1">
    <citation type="journal article" date="2015" name="Genome Biol.">
        <title>Comparative genomics of Steinernema reveals deeply conserved gene regulatory networks.</title>
        <authorList>
            <person name="Dillman A.R."/>
            <person name="Macchietto M."/>
            <person name="Porter C.F."/>
            <person name="Rogers A."/>
            <person name="Williams B."/>
            <person name="Antoshechkin I."/>
            <person name="Lee M.M."/>
            <person name="Goodwin Z."/>
            <person name="Lu X."/>
            <person name="Lewis E.E."/>
            <person name="Goodrich-Blair H."/>
            <person name="Stock S.P."/>
            <person name="Adams B.J."/>
            <person name="Sternberg P.W."/>
            <person name="Mortazavi A."/>
        </authorList>
    </citation>
    <scope>NUCLEOTIDE SEQUENCE [LARGE SCALE GENOMIC DNA]</scope>
    <source>
        <strain evidence="1 2">ALL</strain>
    </source>
</reference>
<accession>A0A4U5PBT0</accession>
<protein>
    <submittedName>
        <fullName evidence="1">Uncharacterized protein</fullName>
    </submittedName>
</protein>
<comment type="caution">
    <text evidence="1">The sequence shown here is derived from an EMBL/GenBank/DDBJ whole genome shotgun (WGS) entry which is preliminary data.</text>
</comment>
<organism evidence="1 2">
    <name type="scientific">Steinernema carpocapsae</name>
    <name type="common">Entomopathogenic nematode</name>
    <dbReference type="NCBI Taxonomy" id="34508"/>
    <lineage>
        <taxon>Eukaryota</taxon>
        <taxon>Metazoa</taxon>
        <taxon>Ecdysozoa</taxon>
        <taxon>Nematoda</taxon>
        <taxon>Chromadorea</taxon>
        <taxon>Rhabditida</taxon>
        <taxon>Tylenchina</taxon>
        <taxon>Panagrolaimomorpha</taxon>
        <taxon>Strongyloidoidea</taxon>
        <taxon>Steinernematidae</taxon>
        <taxon>Steinernema</taxon>
    </lineage>
</organism>
<evidence type="ECO:0000313" key="1">
    <source>
        <dbReference type="EMBL" id="TKR93434.1"/>
    </source>
</evidence>
<dbReference type="EMBL" id="AZBU02000002">
    <property type="protein sequence ID" value="TKR93434.1"/>
    <property type="molecule type" value="Genomic_DNA"/>
</dbReference>
<proteinExistence type="predicted"/>
<sequence>MRLFVVAVECEKLKSLCDEKGRKEAKQKDEGKWEQQNEEMAKIRIGLQWNLATEFIHSTAQPPQKRCVGHRRP</sequence>
<gene>
    <name evidence="1" type="ORF">L596_007892</name>
</gene>
<reference evidence="1 2" key="2">
    <citation type="journal article" date="2019" name="G3 (Bethesda)">
        <title>Hybrid Assembly of the Genome of the Entomopathogenic Nematode Steinernema carpocapsae Identifies the X-Chromosome.</title>
        <authorList>
            <person name="Serra L."/>
            <person name="Macchietto M."/>
            <person name="Macias-Munoz A."/>
            <person name="McGill C.J."/>
            <person name="Rodriguez I.M."/>
            <person name="Rodriguez B."/>
            <person name="Murad R."/>
            <person name="Mortazavi A."/>
        </authorList>
    </citation>
    <scope>NUCLEOTIDE SEQUENCE [LARGE SCALE GENOMIC DNA]</scope>
    <source>
        <strain evidence="1 2">ALL</strain>
    </source>
</reference>
<dbReference type="AlphaFoldDB" id="A0A4U5PBT0"/>